<comment type="caution">
    <text evidence="2">The sequence shown here is derived from an EMBL/GenBank/DDBJ whole genome shotgun (WGS) entry which is preliminary data.</text>
</comment>
<dbReference type="Proteomes" id="UP001501470">
    <property type="component" value="Unassembled WGS sequence"/>
</dbReference>
<sequence>MPAGSCSLVHELRETLNPATVEDGADHLRHPPSLIASLRRGRAAGWCATASAVRQADGRTRTNGAERKLVTAPEEAL</sequence>
<protein>
    <submittedName>
        <fullName evidence="2">Uncharacterized protein</fullName>
    </submittedName>
</protein>
<evidence type="ECO:0000313" key="3">
    <source>
        <dbReference type="Proteomes" id="UP001501470"/>
    </source>
</evidence>
<feature type="compositionally biased region" description="Basic and acidic residues" evidence="1">
    <location>
        <begin position="57"/>
        <end position="69"/>
    </location>
</feature>
<organism evidence="2 3">
    <name type="scientific">Dactylosporangium maewongense</name>
    <dbReference type="NCBI Taxonomy" id="634393"/>
    <lineage>
        <taxon>Bacteria</taxon>
        <taxon>Bacillati</taxon>
        <taxon>Actinomycetota</taxon>
        <taxon>Actinomycetes</taxon>
        <taxon>Micromonosporales</taxon>
        <taxon>Micromonosporaceae</taxon>
        <taxon>Dactylosporangium</taxon>
    </lineage>
</organism>
<evidence type="ECO:0000256" key="1">
    <source>
        <dbReference type="SAM" id="MobiDB-lite"/>
    </source>
</evidence>
<evidence type="ECO:0000313" key="2">
    <source>
        <dbReference type="EMBL" id="GAA1559934.1"/>
    </source>
</evidence>
<name>A0ABN2CL49_9ACTN</name>
<dbReference type="EMBL" id="BAAAQD010000028">
    <property type="protein sequence ID" value="GAA1559934.1"/>
    <property type="molecule type" value="Genomic_DNA"/>
</dbReference>
<keyword evidence="3" id="KW-1185">Reference proteome</keyword>
<reference evidence="2 3" key="1">
    <citation type="journal article" date="2019" name="Int. J. Syst. Evol. Microbiol.">
        <title>The Global Catalogue of Microorganisms (GCM) 10K type strain sequencing project: providing services to taxonomists for standard genome sequencing and annotation.</title>
        <authorList>
            <consortium name="The Broad Institute Genomics Platform"/>
            <consortium name="The Broad Institute Genome Sequencing Center for Infectious Disease"/>
            <person name="Wu L."/>
            <person name="Ma J."/>
        </authorList>
    </citation>
    <scope>NUCLEOTIDE SEQUENCE [LARGE SCALE GENOMIC DNA]</scope>
    <source>
        <strain evidence="2 3">JCM 15933</strain>
    </source>
</reference>
<feature type="region of interest" description="Disordered" evidence="1">
    <location>
        <begin position="57"/>
        <end position="77"/>
    </location>
</feature>
<proteinExistence type="predicted"/>
<gene>
    <name evidence="2" type="ORF">GCM10009827_096290</name>
</gene>
<accession>A0ABN2CL49</accession>